<dbReference type="CDD" id="cd00923">
    <property type="entry name" value="Cyt_c_Oxidase_Va"/>
    <property type="match status" value="1"/>
</dbReference>
<dbReference type="PANTHER" id="PTHR14200">
    <property type="entry name" value="CYTOCHROME C OXIDASE POLYPEPTIDE"/>
    <property type="match status" value="1"/>
</dbReference>
<dbReference type="InParanoid" id="A0A3Q1M132"/>
<evidence type="ECO:0000256" key="8">
    <source>
        <dbReference type="ARBA" id="ARBA00022792"/>
    </source>
</evidence>
<proteinExistence type="inferred from homology"/>
<evidence type="ECO:0000256" key="14">
    <source>
        <dbReference type="ARBA" id="ARBA00023136"/>
    </source>
</evidence>
<keyword evidence="6 16" id="KW-0349">Heme</keyword>
<evidence type="ECO:0000256" key="10">
    <source>
        <dbReference type="ARBA" id="ARBA00022946"/>
    </source>
</evidence>
<dbReference type="SUPFAM" id="SSF48479">
    <property type="entry name" value="Cytochrome c oxidase subunit E"/>
    <property type="match status" value="1"/>
</dbReference>
<dbReference type="FunCoup" id="A0A3Q1M132">
    <property type="interactions" value="328"/>
</dbReference>
<dbReference type="GO" id="GO:0046872">
    <property type="term" value="F:metal ion binding"/>
    <property type="evidence" value="ECO:0007669"/>
    <property type="project" value="UniProtKB-UniRule"/>
</dbReference>
<keyword evidence="11" id="KW-0007">Acetylation</keyword>
<evidence type="ECO:0000256" key="13">
    <source>
        <dbReference type="ARBA" id="ARBA00023128"/>
    </source>
</evidence>
<dbReference type="GO" id="GO:0045277">
    <property type="term" value="C:respiratory chain complex IV"/>
    <property type="evidence" value="ECO:0000318"/>
    <property type="project" value="GO_Central"/>
</dbReference>
<dbReference type="PANTHER" id="PTHR14200:SF16">
    <property type="entry name" value="CYTOCHROME C OXIDASE SUBUNIT 5A, MITOCHONDRIAL"/>
    <property type="match status" value="1"/>
</dbReference>
<comment type="subunit">
    <text evidence="16">Component of the cytochrome c oxidase (complex IV, CIV), a multisubunit enzyme composed of a catalytic core of 3 subunits and several supernumerary subunits. The complex exists as a monomer or a dimer and forms supercomplexes (SCs) in the inner mitochondrial membrane with ubiquinol-cytochrome c oxidoreductase (cytochrome b-c1 complex, complex III, CIII).</text>
</comment>
<evidence type="ECO:0000256" key="1">
    <source>
        <dbReference type="ARBA" id="ARBA00004443"/>
    </source>
</evidence>
<evidence type="ECO:0000256" key="9">
    <source>
        <dbReference type="ARBA" id="ARBA00022843"/>
    </source>
</evidence>
<dbReference type="InterPro" id="IPR036545">
    <property type="entry name" value="Cyt_c_oxidase_su5A/6_sf"/>
</dbReference>
<keyword evidence="5" id="KW-0597">Phosphoprotein</keyword>
<evidence type="ECO:0000256" key="16">
    <source>
        <dbReference type="RuleBase" id="RU368103"/>
    </source>
</evidence>
<evidence type="ECO:0000313" key="18">
    <source>
        <dbReference type="Proteomes" id="UP000009136"/>
    </source>
</evidence>
<comment type="function">
    <text evidence="16">Component of the cytochrome c oxidase, the last enzyme in the mitochondrial electron transport chain which drives oxidative phosphorylation. The respiratory chain contains 3 multisubunit complexes succinate dehydrogenase (complex II, CII), ubiquinol-cytochrome c oxidoreductase (cytochrome b-c1 complex, complex III, CIII) and cytochrome c oxidase (complex IV, CIV), that cooperate to transfer electrons derived from NADH and succinate to molecular oxygen, creating an electrochemical gradient over the inner membrane that drives transmembrane transport and the ATP synthase. Cytochrome c oxidase is the component of the respiratory chain that catalyzes the reduction of oxygen to water. Electrons originating from reduced cytochrome c in the intermembrane space (IMS) are transferred via the dinuclear copper A center (CU(A)) of subunit 2 and heme A of subunit 1 to the active site in subunit 1, a binuclear center (BNC) formed by heme A3 and copper B (CU(B)). The BNC reduces molecular oxygen to 2 water molecules using 4 electrons from cytochrome c in the IMS and 4 protons from the mitochondrial matrix.</text>
</comment>
<dbReference type="GeneTree" id="ENSGT00390000001424"/>
<comment type="pathway">
    <text evidence="2 16">Energy metabolism; oxidative phosphorylation.</text>
</comment>
<evidence type="ECO:0000256" key="7">
    <source>
        <dbReference type="ARBA" id="ARBA00022723"/>
    </source>
</evidence>
<evidence type="ECO:0000256" key="6">
    <source>
        <dbReference type="ARBA" id="ARBA00022617"/>
    </source>
</evidence>
<keyword evidence="8 16" id="KW-0999">Mitochondrion inner membrane</keyword>
<keyword evidence="18" id="KW-1185">Reference proteome</keyword>
<reference evidence="17" key="2">
    <citation type="submission" date="2025-08" db="UniProtKB">
        <authorList>
            <consortium name="Ensembl"/>
        </authorList>
    </citation>
    <scope>IDENTIFICATION</scope>
    <source>
        <strain evidence="17">Hereford</strain>
    </source>
</reference>
<evidence type="ECO:0000256" key="5">
    <source>
        <dbReference type="ARBA" id="ARBA00022553"/>
    </source>
</evidence>
<evidence type="ECO:0000256" key="4">
    <source>
        <dbReference type="ARBA" id="ARBA00021968"/>
    </source>
</evidence>
<dbReference type="VEuPathDB" id="HostDB:ENSBTAG00000053121"/>
<keyword evidence="9" id="KW-0832">Ubl conjugation</keyword>
<dbReference type="Pfam" id="PF02284">
    <property type="entry name" value="COX5A"/>
    <property type="match status" value="1"/>
</dbReference>
<organism evidence="17 18">
    <name type="scientific">Bos taurus</name>
    <name type="common">Bovine</name>
    <dbReference type="NCBI Taxonomy" id="9913"/>
    <lineage>
        <taxon>Eukaryota</taxon>
        <taxon>Metazoa</taxon>
        <taxon>Chordata</taxon>
        <taxon>Craniata</taxon>
        <taxon>Vertebrata</taxon>
        <taxon>Euteleostomi</taxon>
        <taxon>Mammalia</taxon>
        <taxon>Eutheria</taxon>
        <taxon>Laurasiatheria</taxon>
        <taxon>Artiodactyla</taxon>
        <taxon>Ruminantia</taxon>
        <taxon>Pecora</taxon>
        <taxon>Bovidae</taxon>
        <taxon>Bovinae</taxon>
        <taxon>Bos</taxon>
    </lineage>
</organism>
<keyword evidence="10 16" id="KW-0809">Transit peptide</keyword>
<protein>
    <recommendedName>
        <fullName evidence="4 16">Cytochrome c oxidase subunit 5A, mitochondrial</fullName>
    </recommendedName>
    <alternativeName>
        <fullName evidence="15 16">Cytochrome c oxidase polypeptide Va</fullName>
    </alternativeName>
</protein>
<keyword evidence="14 16" id="KW-0472">Membrane</keyword>
<dbReference type="GO" id="GO:0006123">
    <property type="term" value="P:mitochondrial electron transport, cytochrome c to oxygen"/>
    <property type="evidence" value="ECO:0000318"/>
    <property type="project" value="GO_Central"/>
</dbReference>
<dbReference type="Proteomes" id="UP000009136">
    <property type="component" value="Chromosome 18"/>
</dbReference>
<dbReference type="Bgee" id="ENSBTAG00000053121">
    <property type="expression patterns" value="Expressed in testis and 13 other cell types or tissues"/>
</dbReference>
<dbReference type="Gene3D" id="1.25.40.40">
    <property type="entry name" value="Cytochrome c oxidase, subunit Va/VI"/>
    <property type="match status" value="1"/>
</dbReference>
<sequence length="164" mass="18231">MLSLKPTFSLSTFTFKRLLNSSSLSAIRVVSSACLRLLIFLLAILIPPSRAPAPCPPAAIQSIHCYFHRSQETDEECDTRWVTYFKTSDVDAQELRKGKNILAGYDLVPEPKITVAGFTVHIIEVIKSKAGPHKEIYPCVIQELRPTLNELGISSPEELGLHKV</sequence>
<keyword evidence="13 16" id="KW-0496">Mitochondrion</keyword>
<dbReference type="InterPro" id="IPR003204">
    <property type="entry name" value="Cyt_c_oxidase_su5A/6"/>
</dbReference>
<dbReference type="Ensembl" id="ENSBTAT00000077429.3">
    <property type="protein sequence ID" value="ENSBTAP00000066967.3"/>
    <property type="gene ID" value="ENSBTAG00000053121.3"/>
</dbReference>
<evidence type="ECO:0000256" key="11">
    <source>
        <dbReference type="ARBA" id="ARBA00022990"/>
    </source>
</evidence>
<comment type="similarity">
    <text evidence="3 16">Belongs to the cytochrome c oxidase subunit 5A family.</text>
</comment>
<dbReference type="GO" id="GO:0005743">
    <property type="term" value="C:mitochondrial inner membrane"/>
    <property type="evidence" value="ECO:0007669"/>
    <property type="project" value="UniProtKB-SubCell"/>
</dbReference>
<comment type="subcellular location">
    <subcellularLocation>
        <location evidence="1 16">Mitochondrion inner membrane</location>
        <topology evidence="1 16">Peripheral membrane protein</topology>
        <orientation evidence="1 16">Matrix side</orientation>
    </subcellularLocation>
</comment>
<dbReference type="STRING" id="9913.ENSBTAP00000066967"/>
<evidence type="ECO:0000256" key="12">
    <source>
        <dbReference type="ARBA" id="ARBA00023004"/>
    </source>
</evidence>
<keyword evidence="7 16" id="KW-0479">Metal-binding</keyword>
<dbReference type="UniPathway" id="UPA00705"/>
<dbReference type="AlphaFoldDB" id="A0A3Q1M132"/>
<evidence type="ECO:0000256" key="3">
    <source>
        <dbReference type="ARBA" id="ARBA00007972"/>
    </source>
</evidence>
<evidence type="ECO:0000256" key="2">
    <source>
        <dbReference type="ARBA" id="ARBA00004673"/>
    </source>
</evidence>
<evidence type="ECO:0000256" key="15">
    <source>
        <dbReference type="ARBA" id="ARBA00031049"/>
    </source>
</evidence>
<keyword evidence="12 16" id="KW-0408">Iron</keyword>
<reference evidence="17" key="3">
    <citation type="submission" date="2025-09" db="UniProtKB">
        <authorList>
            <consortium name="Ensembl"/>
        </authorList>
    </citation>
    <scope>IDENTIFICATION</scope>
    <source>
        <strain evidence="17">Hereford</strain>
    </source>
</reference>
<name>A0A3Q1M132_BOVIN</name>
<evidence type="ECO:0000313" key="17">
    <source>
        <dbReference type="Ensembl" id="ENSBTAP00000066967.3"/>
    </source>
</evidence>
<accession>A0A3Q1M132</accession>
<reference evidence="17" key="1">
    <citation type="submission" date="2018-03" db="EMBL/GenBank/DDBJ databases">
        <title>ARS-UCD1.2.</title>
        <authorList>
            <person name="Rosen B.D."/>
            <person name="Bickhart D.M."/>
            <person name="Koren S."/>
            <person name="Schnabel R.D."/>
            <person name="Hall R."/>
            <person name="Zimin A."/>
            <person name="Dreischer C."/>
            <person name="Schultheiss S."/>
            <person name="Schroeder S.G."/>
            <person name="Elsik C.G."/>
            <person name="Couldrey C."/>
            <person name="Liu G.E."/>
            <person name="Van Tassell C.P."/>
            <person name="Phillippy A.M."/>
            <person name="Smith T.P.L."/>
            <person name="Medrano J.F."/>
        </authorList>
    </citation>
    <scope>NUCLEOTIDE SEQUENCE [LARGE SCALE GENOMIC DNA]</scope>
    <source>
        <strain evidence="17">Hereford</strain>
    </source>
</reference>